<feature type="compositionally biased region" description="Polar residues" evidence="1">
    <location>
        <begin position="21"/>
        <end position="44"/>
    </location>
</feature>
<reference evidence="2" key="1">
    <citation type="submission" date="2014-12" db="EMBL/GenBank/DDBJ databases">
        <title>Insight into the proteome of Arion vulgaris.</title>
        <authorList>
            <person name="Aradska J."/>
            <person name="Bulat T."/>
            <person name="Smidak R."/>
            <person name="Sarate P."/>
            <person name="Gangsoo J."/>
            <person name="Sialana F."/>
            <person name="Bilban M."/>
            <person name="Lubec G."/>
        </authorList>
    </citation>
    <scope>NUCLEOTIDE SEQUENCE</scope>
    <source>
        <tissue evidence="2">Skin</tissue>
    </source>
</reference>
<feature type="compositionally biased region" description="Pro residues" evidence="1">
    <location>
        <begin position="150"/>
        <end position="162"/>
    </location>
</feature>
<protein>
    <submittedName>
        <fullName evidence="2">Uncharacterized protein</fullName>
    </submittedName>
</protein>
<gene>
    <name evidence="2" type="primary">ORF213936</name>
</gene>
<dbReference type="EMBL" id="HACG01050041">
    <property type="protein sequence ID" value="CEK96906.1"/>
    <property type="molecule type" value="Transcribed_RNA"/>
</dbReference>
<feature type="region of interest" description="Disordered" evidence="1">
    <location>
        <begin position="1"/>
        <end position="68"/>
    </location>
</feature>
<dbReference type="AlphaFoldDB" id="A0A0B7BWZ8"/>
<name>A0A0B7BWZ8_9EUPU</name>
<proteinExistence type="predicted"/>
<feature type="compositionally biased region" description="Low complexity" evidence="1">
    <location>
        <begin position="140"/>
        <end position="149"/>
    </location>
</feature>
<sequence>MPPTIVNKPYKGTISKRNMRNNKLYQGTINSKNLKPSKPYQGTLNRDKFKPDPLGDFPNHTKYYSLPPDYYGIRKRRTKVPPISPAQHRQKQIPEKVDHPEVNQITDHNQNNYVPLHKKDVNNKPPTTAPKSKRKQNNKPQAQVQAAPAPISPFPAPSPEVLPPVHNGKLKINPDVIKLQRDSDPSRPEPIFPPIIPVTLEDYIKQEPPIYQEPERPRRNPLIPVMVPGLDTNRSHLVNYNNSSASSIMPMDIYNDTISPSYTSVPGYSAVGAMLRSMNI</sequence>
<accession>A0A0B7BWZ8</accession>
<evidence type="ECO:0000313" key="2">
    <source>
        <dbReference type="EMBL" id="CEK96906.1"/>
    </source>
</evidence>
<feature type="region of interest" description="Disordered" evidence="1">
    <location>
        <begin position="106"/>
        <end position="162"/>
    </location>
</feature>
<organism evidence="2">
    <name type="scientific">Arion vulgaris</name>
    <dbReference type="NCBI Taxonomy" id="1028688"/>
    <lineage>
        <taxon>Eukaryota</taxon>
        <taxon>Metazoa</taxon>
        <taxon>Spiralia</taxon>
        <taxon>Lophotrochozoa</taxon>
        <taxon>Mollusca</taxon>
        <taxon>Gastropoda</taxon>
        <taxon>Heterobranchia</taxon>
        <taxon>Euthyneura</taxon>
        <taxon>Panpulmonata</taxon>
        <taxon>Eupulmonata</taxon>
        <taxon>Stylommatophora</taxon>
        <taxon>Helicina</taxon>
        <taxon>Arionoidea</taxon>
        <taxon>Arionidae</taxon>
        <taxon>Arion</taxon>
    </lineage>
</organism>
<evidence type="ECO:0000256" key="1">
    <source>
        <dbReference type="SAM" id="MobiDB-lite"/>
    </source>
</evidence>